<dbReference type="GO" id="GO:0008556">
    <property type="term" value="F:P-type potassium transmembrane transporter activity"/>
    <property type="evidence" value="ECO:0007669"/>
    <property type="project" value="InterPro"/>
</dbReference>
<comment type="subunit">
    <text evidence="9">The system is composed of three essential subunits: KdpA, KdpB and KdpC.</text>
</comment>
<dbReference type="NCBIfam" id="TIGR00680">
    <property type="entry name" value="kdpA"/>
    <property type="match status" value="1"/>
</dbReference>
<evidence type="ECO:0000256" key="4">
    <source>
        <dbReference type="ARBA" id="ARBA00022692"/>
    </source>
</evidence>
<keyword evidence="6 9" id="KW-1133">Transmembrane helix</keyword>
<evidence type="ECO:0000256" key="2">
    <source>
        <dbReference type="ARBA" id="ARBA00022475"/>
    </source>
</evidence>
<name>A0A542XA31_9MICO</name>
<keyword evidence="5 9" id="KW-0630">Potassium</keyword>
<feature type="transmembrane region" description="Helical" evidence="9">
    <location>
        <begin position="514"/>
        <end position="536"/>
    </location>
</feature>
<evidence type="ECO:0000256" key="6">
    <source>
        <dbReference type="ARBA" id="ARBA00022989"/>
    </source>
</evidence>
<keyword evidence="11" id="KW-1185">Reference proteome</keyword>
<gene>
    <name evidence="9" type="primary">kdpA</name>
    <name evidence="10" type="ORF">FB554_0827</name>
</gene>
<proteinExistence type="inferred from homology"/>
<keyword evidence="2 9" id="KW-1003">Cell membrane</keyword>
<evidence type="ECO:0000256" key="3">
    <source>
        <dbReference type="ARBA" id="ARBA00022538"/>
    </source>
</evidence>
<comment type="function">
    <text evidence="9">Part of the high-affinity ATP-driven potassium transport (or Kdp) system, which catalyzes the hydrolysis of ATP coupled with the electrogenic transport of potassium into the cytoplasm. This subunit binds the extracellular potassium ions and delivers the ions to the membrane domain of KdpB through an intramembrane tunnel.</text>
</comment>
<accession>A0A542XA31</accession>
<dbReference type="Pfam" id="PF03814">
    <property type="entry name" value="KdpA"/>
    <property type="match status" value="1"/>
</dbReference>
<comment type="subcellular location">
    <subcellularLocation>
        <location evidence="9">Cell membrane</location>
        <topology evidence="9">Multi-pass membrane protein</topology>
    </subcellularLocation>
</comment>
<feature type="transmembrane region" description="Helical" evidence="9">
    <location>
        <begin position="407"/>
        <end position="426"/>
    </location>
</feature>
<feature type="transmembrane region" description="Helical" evidence="9">
    <location>
        <begin position="59"/>
        <end position="80"/>
    </location>
</feature>
<keyword evidence="8 9" id="KW-0472">Membrane</keyword>
<dbReference type="EMBL" id="VFOK01000001">
    <property type="protein sequence ID" value="TQL32695.1"/>
    <property type="molecule type" value="Genomic_DNA"/>
</dbReference>
<dbReference type="HAMAP" id="MF_00275">
    <property type="entry name" value="KdpA"/>
    <property type="match status" value="1"/>
</dbReference>
<evidence type="ECO:0000256" key="7">
    <source>
        <dbReference type="ARBA" id="ARBA00023065"/>
    </source>
</evidence>
<feature type="transmembrane region" description="Helical" evidence="9">
    <location>
        <begin position="471"/>
        <end position="493"/>
    </location>
</feature>
<keyword evidence="7 9" id="KW-0406">Ion transport</keyword>
<dbReference type="GO" id="GO:0030955">
    <property type="term" value="F:potassium ion binding"/>
    <property type="evidence" value="ECO:0007669"/>
    <property type="project" value="UniProtKB-UniRule"/>
</dbReference>
<dbReference type="RefSeq" id="WP_142004754.1">
    <property type="nucleotide sequence ID" value="NZ_CAJTBP010000001.1"/>
</dbReference>
<feature type="transmembrane region" description="Helical" evidence="9">
    <location>
        <begin position="244"/>
        <end position="264"/>
    </location>
</feature>
<comment type="caution">
    <text evidence="10">The sequence shown here is derived from an EMBL/GenBank/DDBJ whole genome shotgun (WGS) entry which is preliminary data.</text>
</comment>
<dbReference type="PANTHER" id="PTHR30607:SF2">
    <property type="entry name" value="POTASSIUM-TRANSPORTING ATPASE POTASSIUM-BINDING SUBUNIT"/>
    <property type="match status" value="1"/>
</dbReference>
<feature type="transmembrane region" description="Helical" evidence="9">
    <location>
        <begin position="367"/>
        <end position="386"/>
    </location>
</feature>
<dbReference type="GO" id="GO:0005886">
    <property type="term" value="C:plasma membrane"/>
    <property type="evidence" value="ECO:0007669"/>
    <property type="project" value="UniProtKB-SubCell"/>
</dbReference>
<feature type="transmembrane region" description="Helical" evidence="9">
    <location>
        <begin position="168"/>
        <end position="190"/>
    </location>
</feature>
<organism evidence="10 11">
    <name type="scientific">Barrientosiimonas humi</name>
    <dbReference type="NCBI Taxonomy" id="999931"/>
    <lineage>
        <taxon>Bacteria</taxon>
        <taxon>Bacillati</taxon>
        <taxon>Actinomycetota</taxon>
        <taxon>Actinomycetes</taxon>
        <taxon>Micrococcales</taxon>
        <taxon>Dermacoccaceae</taxon>
        <taxon>Barrientosiimonas</taxon>
    </lineage>
</organism>
<keyword evidence="3 9" id="KW-0633">Potassium transport</keyword>
<feature type="transmembrane region" description="Helical" evidence="9">
    <location>
        <begin position="276"/>
        <end position="296"/>
    </location>
</feature>
<reference evidence="10 11" key="1">
    <citation type="submission" date="2019-06" db="EMBL/GenBank/DDBJ databases">
        <title>Sequencing the genomes of 1000 actinobacteria strains.</title>
        <authorList>
            <person name="Klenk H.-P."/>
        </authorList>
    </citation>
    <scope>NUCLEOTIDE SEQUENCE [LARGE SCALE GENOMIC DNA]</scope>
    <source>
        <strain evidence="10 11">DSM 24617</strain>
    </source>
</reference>
<evidence type="ECO:0000256" key="9">
    <source>
        <dbReference type="HAMAP-Rule" id="MF_00275"/>
    </source>
</evidence>
<protein>
    <recommendedName>
        <fullName evidence="9">Potassium-transporting ATPase potassium-binding subunit</fullName>
    </recommendedName>
    <alternativeName>
        <fullName evidence="9">ATP phosphohydrolase [potassium-transporting] A chain</fullName>
    </alternativeName>
    <alternativeName>
        <fullName evidence="9">Potassium-binding and translocating subunit A</fullName>
    </alternativeName>
    <alternativeName>
        <fullName evidence="9">Potassium-translocating ATPase A chain</fullName>
    </alternativeName>
</protein>
<evidence type="ECO:0000256" key="5">
    <source>
        <dbReference type="ARBA" id="ARBA00022958"/>
    </source>
</evidence>
<dbReference type="AlphaFoldDB" id="A0A542XA31"/>
<dbReference type="PIRSF" id="PIRSF001294">
    <property type="entry name" value="K_ATPaseA"/>
    <property type="match status" value="1"/>
</dbReference>
<keyword evidence="4 9" id="KW-0812">Transmembrane</keyword>
<sequence>MPGAVLTLATLVLALAVAHLSLGGYLARVLTSDRHLAVERVVYRLSGVNPQSQQRWSTYAIACLALAVVSIALLTALVLLQGRLPLSSGESQSRTGALNTAVSFVTNTNWQSYGGETGASRLVQTLGLTIQNFVSAAVGIAVCAALIRGVARDGSGTVGNFWVDLTRVAVRVLLPVAAVGAVLLLAGGVIQNLDAPTTVGTLGGGQQQINGGLVASQEAIKLLGTNGGGYFNANSAHPFENPNAVTNLLEIFLILLIPFALPRTYGLMVGDRRQGWAVLGFMVTLWAAALTITTIAESRAATGPLGGMEGKEVRFGIFGSALFATSTTGTSTGAVNSMHESYSPIGGGTLLLNMLLGEVSPGGVGSGMYGAFLLATLTVFLAGLMVGRTPELLGKRIGRREITCTSLALITAPALVLLGTGLALVVPASRAAVADDGAHGLTTMLYAFASASNNNGSAYAGLSADQPVLNLALATCMLLGRYLPVVLVLALAGSLAAQRRSPATASSMPTHTPLFSGLMVGVALLVAGLTFLPALALGPLAEALS</sequence>
<dbReference type="InterPro" id="IPR004623">
    <property type="entry name" value="KdpA"/>
</dbReference>
<evidence type="ECO:0000256" key="1">
    <source>
        <dbReference type="ARBA" id="ARBA00022448"/>
    </source>
</evidence>
<comment type="similarity">
    <text evidence="9">Belongs to the KdpA family.</text>
</comment>
<evidence type="ECO:0000313" key="11">
    <source>
        <dbReference type="Proteomes" id="UP000318336"/>
    </source>
</evidence>
<evidence type="ECO:0000313" key="10">
    <source>
        <dbReference type="EMBL" id="TQL32695.1"/>
    </source>
</evidence>
<keyword evidence="1 9" id="KW-0813">Transport</keyword>
<comment type="caution">
    <text evidence="9">Lacks conserved residue(s) required for the propagation of feature annotation.</text>
</comment>
<dbReference type="Proteomes" id="UP000318336">
    <property type="component" value="Unassembled WGS sequence"/>
</dbReference>
<dbReference type="PANTHER" id="PTHR30607">
    <property type="entry name" value="POTASSIUM-TRANSPORTING ATPASE A CHAIN"/>
    <property type="match status" value="1"/>
</dbReference>
<evidence type="ECO:0000256" key="8">
    <source>
        <dbReference type="ARBA" id="ARBA00023136"/>
    </source>
</evidence>
<dbReference type="OrthoDB" id="9763796at2"/>